<proteinExistence type="predicted"/>
<organism evidence="1 2">
    <name type="scientific">Entomophthora muscae</name>
    <dbReference type="NCBI Taxonomy" id="34485"/>
    <lineage>
        <taxon>Eukaryota</taxon>
        <taxon>Fungi</taxon>
        <taxon>Fungi incertae sedis</taxon>
        <taxon>Zoopagomycota</taxon>
        <taxon>Entomophthoromycotina</taxon>
        <taxon>Entomophthoromycetes</taxon>
        <taxon>Entomophthorales</taxon>
        <taxon>Entomophthoraceae</taxon>
        <taxon>Entomophthora</taxon>
    </lineage>
</organism>
<dbReference type="EMBL" id="QTSX02005729">
    <property type="protein sequence ID" value="KAJ9058330.1"/>
    <property type="molecule type" value="Genomic_DNA"/>
</dbReference>
<accession>A0ACC2S7Q6</accession>
<protein>
    <submittedName>
        <fullName evidence="1">Uncharacterized protein</fullName>
    </submittedName>
</protein>
<keyword evidence="2" id="KW-1185">Reference proteome</keyword>
<dbReference type="Proteomes" id="UP001165960">
    <property type="component" value="Unassembled WGS sequence"/>
</dbReference>
<gene>
    <name evidence="1" type="ORF">DSO57_1013381</name>
</gene>
<reference evidence="1" key="1">
    <citation type="submission" date="2022-04" db="EMBL/GenBank/DDBJ databases">
        <title>Genome of the entomopathogenic fungus Entomophthora muscae.</title>
        <authorList>
            <person name="Elya C."/>
            <person name="Lovett B.R."/>
            <person name="Lee E."/>
            <person name="Macias A.M."/>
            <person name="Hajek A.E."/>
            <person name="De Bivort B.L."/>
            <person name="Kasson M.T."/>
            <person name="De Fine Licht H.H."/>
            <person name="Stajich J.E."/>
        </authorList>
    </citation>
    <scope>NUCLEOTIDE SEQUENCE</scope>
    <source>
        <strain evidence="1">Berkeley</strain>
    </source>
</reference>
<comment type="caution">
    <text evidence="1">The sequence shown here is derived from an EMBL/GenBank/DDBJ whole genome shotgun (WGS) entry which is preliminary data.</text>
</comment>
<evidence type="ECO:0000313" key="1">
    <source>
        <dbReference type="EMBL" id="KAJ9058330.1"/>
    </source>
</evidence>
<name>A0ACC2S7Q6_9FUNG</name>
<sequence>MPFQATGLTNQGPLSRKDGELPTPTTNDPAKIKEAAKKEIAKKFASASQRPEKVEGDIATYSKDDLEKEGPALVNQGKLTKQELDLALYFKGTAESRTRSAA</sequence>
<evidence type="ECO:0000313" key="2">
    <source>
        <dbReference type="Proteomes" id="UP001165960"/>
    </source>
</evidence>